<proteinExistence type="predicted"/>
<evidence type="ECO:0000313" key="4">
    <source>
        <dbReference type="Proteomes" id="UP000070433"/>
    </source>
</evidence>
<dbReference type="EMBL" id="CP010951">
    <property type="protein sequence ID" value="AMO22314.1"/>
    <property type="molecule type" value="Genomic_DNA"/>
</dbReference>
<keyword evidence="4" id="KW-1185">Reference proteome</keyword>
<organism evidence="3 4">
    <name type="scientific">Ramlibacter tataouinensis</name>
    <dbReference type="NCBI Taxonomy" id="94132"/>
    <lineage>
        <taxon>Bacteria</taxon>
        <taxon>Pseudomonadati</taxon>
        <taxon>Pseudomonadota</taxon>
        <taxon>Betaproteobacteria</taxon>
        <taxon>Burkholderiales</taxon>
        <taxon>Comamonadaceae</taxon>
        <taxon>Ramlibacter</taxon>
    </lineage>
</organism>
<dbReference type="InterPro" id="IPR009936">
    <property type="entry name" value="DUF1468"/>
</dbReference>
<evidence type="ECO:0000256" key="1">
    <source>
        <dbReference type="SAM" id="Phobius"/>
    </source>
</evidence>
<dbReference type="Proteomes" id="UP000070433">
    <property type="component" value="Chromosome"/>
</dbReference>
<evidence type="ECO:0000313" key="3">
    <source>
        <dbReference type="EMBL" id="AMO22314.1"/>
    </source>
</evidence>
<gene>
    <name evidence="3" type="ORF">UC35_04645</name>
</gene>
<feature type="transmembrane region" description="Helical" evidence="1">
    <location>
        <begin position="41"/>
        <end position="63"/>
    </location>
</feature>
<dbReference type="Pfam" id="PF07331">
    <property type="entry name" value="TctB"/>
    <property type="match status" value="1"/>
</dbReference>
<feature type="transmembrane region" description="Helical" evidence="1">
    <location>
        <begin position="75"/>
        <end position="94"/>
    </location>
</feature>
<protein>
    <submittedName>
        <fullName evidence="3">Membrane protein</fullName>
    </submittedName>
</protein>
<name>A0A127JQJ7_9BURK</name>
<feature type="domain" description="DUF1468" evidence="2">
    <location>
        <begin position="11"/>
        <end position="154"/>
    </location>
</feature>
<keyword evidence="1" id="KW-0472">Membrane</keyword>
<dbReference type="PATRIC" id="fig|94132.3.peg.930"/>
<keyword evidence="1" id="KW-1133">Transmembrane helix</keyword>
<dbReference type="RefSeq" id="WP_061496653.1">
    <property type="nucleotide sequence ID" value="NZ_CP010951.1"/>
</dbReference>
<feature type="transmembrane region" description="Helical" evidence="1">
    <location>
        <begin position="131"/>
        <end position="153"/>
    </location>
</feature>
<sequence length="162" mass="17388">MKIKSQRDFYSGLMFMAVGIAFAWAATNYSIGEGARMGPGYFPLVLGILLTGLGGFIVFEALVVETEDGEPIGKWAWKPLSFIIGANVLFGILLGGLPRIGLPPMGLILAIYGLVFVASLAGDEFNLKENLILATVLAIGSYLAFVVLLKLQFPVWPTFITG</sequence>
<dbReference type="AlphaFoldDB" id="A0A127JQJ7"/>
<keyword evidence="1" id="KW-0812">Transmembrane</keyword>
<feature type="transmembrane region" description="Helical" evidence="1">
    <location>
        <begin position="100"/>
        <end position="119"/>
    </location>
</feature>
<reference evidence="3 4" key="1">
    <citation type="journal article" date="2014" name="Int. J. Syst. Evol. Microbiol.">
        <title>Ramlibacter solisilvae sp. nov., isolated from forest soil, and emended description of the genus Ramlibacter.</title>
        <authorList>
            <person name="Lee H.J."/>
            <person name="Lee S.H."/>
            <person name="Lee S.S."/>
            <person name="Lee J.S."/>
            <person name="Kim Y."/>
            <person name="Kim S.C."/>
            <person name="Jeon C.O."/>
        </authorList>
    </citation>
    <scope>NUCLEOTIDE SEQUENCE [LARGE SCALE GENOMIC DNA]</scope>
    <source>
        <strain evidence="3 4">5-10</strain>
    </source>
</reference>
<dbReference type="OrthoDB" id="7029611at2"/>
<feature type="transmembrane region" description="Helical" evidence="1">
    <location>
        <begin position="12"/>
        <end position="29"/>
    </location>
</feature>
<accession>A0A127JQJ7</accession>
<evidence type="ECO:0000259" key="2">
    <source>
        <dbReference type="Pfam" id="PF07331"/>
    </source>
</evidence>